<feature type="non-terminal residue" evidence="2">
    <location>
        <position position="154"/>
    </location>
</feature>
<dbReference type="AlphaFoldDB" id="A0A0P7U4P4"/>
<feature type="non-terminal residue" evidence="2">
    <location>
        <position position="1"/>
    </location>
</feature>
<organism evidence="2 3">
    <name type="scientific">Scleropages formosus</name>
    <name type="common">Asian bonytongue</name>
    <name type="synonym">Osteoglossum formosum</name>
    <dbReference type="NCBI Taxonomy" id="113540"/>
    <lineage>
        <taxon>Eukaryota</taxon>
        <taxon>Metazoa</taxon>
        <taxon>Chordata</taxon>
        <taxon>Craniata</taxon>
        <taxon>Vertebrata</taxon>
        <taxon>Euteleostomi</taxon>
        <taxon>Actinopterygii</taxon>
        <taxon>Neopterygii</taxon>
        <taxon>Teleostei</taxon>
        <taxon>Osteoglossocephala</taxon>
        <taxon>Osteoglossomorpha</taxon>
        <taxon>Osteoglossiformes</taxon>
        <taxon>Osteoglossidae</taxon>
        <taxon>Scleropages</taxon>
    </lineage>
</organism>
<sequence>NGEEAVEEHELQEEKNKVVREEGEEQAAVARRKVLPFFTHISPAGFLTANKKQPGVPAQGLIKVNGKFYPQAKLQLGQMGALHPANRLAAYITGRLSQTSQEVASDKLKLLKCPSSSDSGDSSSTCLDQSVDSSVMTNSTISSPSSAISTVLKH</sequence>
<gene>
    <name evidence="2" type="ORF">Z043_116785</name>
</gene>
<dbReference type="Proteomes" id="UP000034805">
    <property type="component" value="Unassembled WGS sequence"/>
</dbReference>
<evidence type="ECO:0000313" key="3">
    <source>
        <dbReference type="Proteomes" id="UP000034805"/>
    </source>
</evidence>
<accession>A0A0P7U4P4</accession>
<feature type="compositionally biased region" description="Basic and acidic residues" evidence="1">
    <location>
        <begin position="8"/>
        <end position="21"/>
    </location>
</feature>
<name>A0A0P7U4P4_SCLFO</name>
<evidence type="ECO:0000313" key="2">
    <source>
        <dbReference type="EMBL" id="KPP64831.1"/>
    </source>
</evidence>
<protein>
    <submittedName>
        <fullName evidence="2">Uncharacterized protein</fullName>
    </submittedName>
</protein>
<feature type="region of interest" description="Disordered" evidence="1">
    <location>
        <begin position="1"/>
        <end position="23"/>
    </location>
</feature>
<dbReference type="EMBL" id="JARO02006743">
    <property type="protein sequence ID" value="KPP64831.1"/>
    <property type="molecule type" value="Genomic_DNA"/>
</dbReference>
<evidence type="ECO:0000256" key="1">
    <source>
        <dbReference type="SAM" id="MobiDB-lite"/>
    </source>
</evidence>
<comment type="caution">
    <text evidence="2">The sequence shown here is derived from an EMBL/GenBank/DDBJ whole genome shotgun (WGS) entry which is preliminary data.</text>
</comment>
<proteinExistence type="predicted"/>
<reference evidence="2 3" key="1">
    <citation type="submission" date="2015-08" db="EMBL/GenBank/DDBJ databases">
        <title>The genome of the Asian arowana (Scleropages formosus).</title>
        <authorList>
            <person name="Tan M.H."/>
            <person name="Gan H.M."/>
            <person name="Croft L.J."/>
            <person name="Austin C.M."/>
        </authorList>
    </citation>
    <scope>NUCLEOTIDE SEQUENCE [LARGE SCALE GENOMIC DNA]</scope>
    <source>
        <strain evidence="2">Aro1</strain>
    </source>
</reference>